<evidence type="ECO:0000313" key="3">
    <source>
        <dbReference type="EMBL" id="CAH1796642.1"/>
    </source>
</evidence>
<feature type="chain" id="PRO_5035889063" description="Apple domain-containing protein" evidence="1">
    <location>
        <begin position="20"/>
        <end position="99"/>
    </location>
</feature>
<reference evidence="3" key="1">
    <citation type="submission" date="2022-03" db="EMBL/GenBank/DDBJ databases">
        <authorList>
            <person name="Martin C."/>
        </authorList>
    </citation>
    <scope>NUCLEOTIDE SEQUENCE</scope>
</reference>
<evidence type="ECO:0000259" key="2">
    <source>
        <dbReference type="Pfam" id="PF00024"/>
    </source>
</evidence>
<accession>A0A8S4PTY9</accession>
<feature type="signal peptide" evidence="1">
    <location>
        <begin position="1"/>
        <end position="19"/>
    </location>
</feature>
<feature type="non-terminal residue" evidence="3">
    <location>
        <position position="99"/>
    </location>
</feature>
<dbReference type="EMBL" id="CAIIXF020000010">
    <property type="protein sequence ID" value="CAH1796642.1"/>
    <property type="molecule type" value="Genomic_DNA"/>
</dbReference>
<comment type="caution">
    <text evidence="3">The sequence shown here is derived from an EMBL/GenBank/DDBJ whole genome shotgun (WGS) entry which is preliminary data.</text>
</comment>
<evidence type="ECO:0000313" key="4">
    <source>
        <dbReference type="Proteomes" id="UP000749559"/>
    </source>
</evidence>
<evidence type="ECO:0000256" key="1">
    <source>
        <dbReference type="SAM" id="SignalP"/>
    </source>
</evidence>
<protein>
    <recommendedName>
        <fullName evidence="2">Apple domain-containing protein</fullName>
    </recommendedName>
</protein>
<organism evidence="3 4">
    <name type="scientific">Owenia fusiformis</name>
    <name type="common">Polychaete worm</name>
    <dbReference type="NCBI Taxonomy" id="6347"/>
    <lineage>
        <taxon>Eukaryota</taxon>
        <taxon>Metazoa</taxon>
        <taxon>Spiralia</taxon>
        <taxon>Lophotrochozoa</taxon>
        <taxon>Annelida</taxon>
        <taxon>Polychaeta</taxon>
        <taxon>Sedentaria</taxon>
        <taxon>Canalipalpata</taxon>
        <taxon>Sabellida</taxon>
        <taxon>Oweniida</taxon>
        <taxon>Oweniidae</taxon>
        <taxon>Owenia</taxon>
    </lineage>
</organism>
<keyword evidence="1" id="KW-0732">Signal</keyword>
<dbReference type="OrthoDB" id="5962626at2759"/>
<sequence length="99" mass="11016">MKIVFIALMQCLFITRIQSGPSSTLFSSKTTIYETIINGKMLQNSEITTVFVENVMQCLRECNKRNTCVSVNFEIIDSSAGGKRCVLNKNIIGEGFALL</sequence>
<dbReference type="Proteomes" id="UP000749559">
    <property type="component" value="Unassembled WGS sequence"/>
</dbReference>
<name>A0A8S4PTY9_OWEFU</name>
<keyword evidence="4" id="KW-1185">Reference proteome</keyword>
<dbReference type="AlphaFoldDB" id="A0A8S4PTY9"/>
<proteinExistence type="predicted"/>
<dbReference type="InterPro" id="IPR003609">
    <property type="entry name" value="Pan_app"/>
</dbReference>
<dbReference type="Pfam" id="PF00024">
    <property type="entry name" value="PAN_1"/>
    <property type="match status" value="1"/>
</dbReference>
<gene>
    <name evidence="3" type="ORF">OFUS_LOCUS21031</name>
</gene>
<feature type="domain" description="Apple" evidence="2">
    <location>
        <begin position="36"/>
        <end position="89"/>
    </location>
</feature>